<dbReference type="Pfam" id="PF09652">
    <property type="entry name" value="Cas_VVA1548"/>
    <property type="match status" value="1"/>
</dbReference>
<evidence type="ECO:0000313" key="1">
    <source>
        <dbReference type="EMBL" id="ERF77488.1"/>
    </source>
</evidence>
<accession>U1GY98</accession>
<reference evidence="1 2" key="1">
    <citation type="journal article" date="2013" name="Genome Announc.">
        <title>Draft Genome Sequence of Gallibacterium anatis bv. haemolytica 12656-12 Liver, an Isolate Obtained from the Liver of a Septicemic Chicken.</title>
        <authorList>
            <person name="Kudirkiene E."/>
            <person name="Christensen H."/>
            <person name="Bojesen A.M."/>
        </authorList>
    </citation>
    <scope>NUCLEOTIDE SEQUENCE [LARGE SCALE GENOMIC DNA]</scope>
    <source>
        <strain evidence="1">12656/12</strain>
    </source>
</reference>
<dbReference type="EMBL" id="AVOX01000061">
    <property type="protein sequence ID" value="ERF77488.1"/>
    <property type="molecule type" value="Genomic_DNA"/>
</dbReference>
<dbReference type="AlphaFoldDB" id="U1GY98"/>
<dbReference type="NCBIfam" id="TIGR02620">
    <property type="entry name" value="cas_VVA1548"/>
    <property type="match status" value="1"/>
</dbReference>
<dbReference type="RefSeq" id="WP_021462343.1">
    <property type="nucleotide sequence ID" value="NZ_AVOX01000061.1"/>
</dbReference>
<dbReference type="Proteomes" id="UP000016529">
    <property type="component" value="Unassembled WGS sequence"/>
</dbReference>
<protein>
    <submittedName>
        <fullName evidence="1">CRISPR-associated protein</fullName>
    </submittedName>
</protein>
<proteinExistence type="predicted"/>
<name>U1GY98_9PAST</name>
<sequence length="99" mass="11667">MTTWFISRHPGAIEWAKQQQLKIDRWESHLDNLNEINEGDIVMGTLPIHIAAEVCKKGAKFYFLSIDLPINFRGKELDREQMLNLESSLIQYYVQKYHC</sequence>
<comment type="caution">
    <text evidence="1">The sequence shown here is derived from an EMBL/GenBank/DDBJ whole genome shotgun (WGS) entry which is preliminary data.</text>
</comment>
<dbReference type="InterPro" id="IPR013443">
    <property type="entry name" value="CRISPR-assoc_prot_Csx16"/>
</dbReference>
<evidence type="ECO:0000313" key="2">
    <source>
        <dbReference type="Proteomes" id="UP000016529"/>
    </source>
</evidence>
<gene>
    <name evidence="1" type="ORF">N561_11255</name>
</gene>
<organism evidence="1 2">
    <name type="scientific">Gallibacterium anatis 12656/12</name>
    <dbReference type="NCBI Taxonomy" id="1195244"/>
    <lineage>
        <taxon>Bacteria</taxon>
        <taxon>Pseudomonadati</taxon>
        <taxon>Pseudomonadota</taxon>
        <taxon>Gammaproteobacteria</taxon>
        <taxon>Pasteurellales</taxon>
        <taxon>Pasteurellaceae</taxon>
        <taxon>Gallibacterium</taxon>
    </lineage>
</organism>
<dbReference type="PATRIC" id="fig|1195244.3.peg.2160"/>